<dbReference type="EMBL" id="CP129971">
    <property type="protein sequence ID" value="WMN11010.1"/>
    <property type="molecule type" value="Genomic_DNA"/>
</dbReference>
<dbReference type="PANTHER" id="PTHR36842">
    <property type="entry name" value="PROTEIN TOLB HOMOLOG"/>
    <property type="match status" value="1"/>
</dbReference>
<dbReference type="InterPro" id="IPR011042">
    <property type="entry name" value="6-blade_b-propeller_TolB-like"/>
</dbReference>
<dbReference type="InterPro" id="IPR003961">
    <property type="entry name" value="FN3_dom"/>
</dbReference>
<dbReference type="PROSITE" id="PS51257">
    <property type="entry name" value="PROKAR_LIPOPROTEIN"/>
    <property type="match status" value="1"/>
</dbReference>
<dbReference type="PROSITE" id="PS50853">
    <property type="entry name" value="FN3"/>
    <property type="match status" value="1"/>
</dbReference>
<dbReference type="Pfam" id="PF07676">
    <property type="entry name" value="PD40"/>
    <property type="match status" value="3"/>
</dbReference>
<proteinExistence type="inferred from homology"/>
<dbReference type="SUPFAM" id="SSF49265">
    <property type="entry name" value="Fibronectin type III"/>
    <property type="match status" value="1"/>
</dbReference>
<dbReference type="KEGG" id="msaa:QYS49_36840"/>
<reference evidence="4 5" key="1">
    <citation type="submission" date="2023-08" db="EMBL/GenBank/DDBJ databases">
        <title>Comparative genomics and taxonomic characterization of three novel marine species of genus Marivirga.</title>
        <authorList>
            <person name="Muhammad N."/>
            <person name="Kim S.-G."/>
        </authorList>
    </citation>
    <scope>NUCLEOTIDE SEQUENCE [LARGE SCALE GENOMIC DNA]</scope>
    <source>
        <strain evidence="4 5">BDSF4-3</strain>
    </source>
</reference>
<dbReference type="PANTHER" id="PTHR36842:SF1">
    <property type="entry name" value="PROTEIN TOLB"/>
    <property type="match status" value="1"/>
</dbReference>
<comment type="similarity">
    <text evidence="1">Belongs to the TolB family.</text>
</comment>
<protein>
    <submittedName>
        <fullName evidence="4">Carboxypeptidase-like regulatory domain-containing protein</fullName>
    </submittedName>
</protein>
<keyword evidence="2" id="KW-0732">Signal</keyword>
<evidence type="ECO:0000256" key="1">
    <source>
        <dbReference type="ARBA" id="ARBA00009820"/>
    </source>
</evidence>
<keyword evidence="5" id="KW-1185">Reference proteome</keyword>
<dbReference type="Gene3D" id="2.60.40.10">
    <property type="entry name" value="Immunoglobulins"/>
    <property type="match status" value="1"/>
</dbReference>
<name>A0AA51RE56_9BACT</name>
<evidence type="ECO:0000313" key="4">
    <source>
        <dbReference type="EMBL" id="WMN11010.1"/>
    </source>
</evidence>
<dbReference type="InterPro" id="IPR013783">
    <property type="entry name" value="Ig-like_fold"/>
</dbReference>
<dbReference type="InterPro" id="IPR036116">
    <property type="entry name" value="FN3_sf"/>
</dbReference>
<dbReference type="Gene3D" id="2.120.10.30">
    <property type="entry name" value="TolB, C-terminal domain"/>
    <property type="match status" value="1"/>
</dbReference>
<dbReference type="CDD" id="cd00063">
    <property type="entry name" value="FN3"/>
    <property type="match status" value="1"/>
</dbReference>
<evidence type="ECO:0000313" key="5">
    <source>
        <dbReference type="Proteomes" id="UP001230496"/>
    </source>
</evidence>
<evidence type="ECO:0000256" key="2">
    <source>
        <dbReference type="SAM" id="SignalP"/>
    </source>
</evidence>
<dbReference type="SUPFAM" id="SSF69304">
    <property type="entry name" value="Tricorn protease N-terminal domain"/>
    <property type="match status" value="1"/>
</dbReference>
<dbReference type="Gene3D" id="2.60.40.1120">
    <property type="entry name" value="Carboxypeptidase-like, regulatory domain"/>
    <property type="match status" value="1"/>
</dbReference>
<feature type="domain" description="Fibronectin type-III" evidence="3">
    <location>
        <begin position="119"/>
        <end position="217"/>
    </location>
</feature>
<dbReference type="AlphaFoldDB" id="A0AA51RE56"/>
<feature type="chain" id="PRO_5041252731" evidence="2">
    <location>
        <begin position="24"/>
        <end position="495"/>
    </location>
</feature>
<sequence length="495" mass="55295">MQRNSINRNLLFFFLLFIGSSCIEDTIAPTLVGSLDGVLVDKLTNTPIEAVEISTVPVTSEAYTDSAGIFQIENMPIGEYTLVAKATGYANENVKITITNNNETTVTVKLTAANRIAPPPINPFPDNSADNQPLSISLQWQAVDLTYDDLLAYNIIVYEDDDNEAFIEIIDHQDTSLVIDGLKYNSNYFWQVNVTSSTGNVTKGDIWSFKTIAFPDNRYLFSSLHEGNYEIFSSDNTGETLTRITNTSNMELKPLYSKTRDLIAYSSNRQVDFHIYTMAKDGSGSKKVTTLPIAGFHNQGTGYCWSPDNGKFLYSHYDMLYQINKDGTTLRKVAIAPINRNFRTCDWTDVNNKIVVETIGSTIYSSEIYLMNSDGTDTMRLVDDLPGIMENPSFSVDGNNVIFTRDQSGYESATGRQLDARIFNINIETLEITDLSDGKTDGTNDLQPRFSPDGAKIIFVNVANDGSGFKSVWIMDTDGKNREKLFENAEMPNWE</sequence>
<feature type="signal peptide" evidence="2">
    <location>
        <begin position="1"/>
        <end position="23"/>
    </location>
</feature>
<organism evidence="4 5">
    <name type="scientific">Marivirga salinarum</name>
    <dbReference type="NCBI Taxonomy" id="3059078"/>
    <lineage>
        <taxon>Bacteria</taxon>
        <taxon>Pseudomonadati</taxon>
        <taxon>Bacteroidota</taxon>
        <taxon>Cytophagia</taxon>
        <taxon>Cytophagales</taxon>
        <taxon>Marivirgaceae</taxon>
        <taxon>Marivirga</taxon>
    </lineage>
</organism>
<dbReference type="InterPro" id="IPR011659">
    <property type="entry name" value="WD40"/>
</dbReference>
<dbReference type="SUPFAM" id="SSF49452">
    <property type="entry name" value="Starch-binding domain-like"/>
    <property type="match status" value="1"/>
</dbReference>
<dbReference type="InterPro" id="IPR013784">
    <property type="entry name" value="Carb-bd-like_fold"/>
</dbReference>
<accession>A0AA51RE56</accession>
<dbReference type="RefSeq" id="WP_308347710.1">
    <property type="nucleotide sequence ID" value="NZ_CP129971.1"/>
</dbReference>
<dbReference type="Pfam" id="PF13715">
    <property type="entry name" value="CarbopepD_reg_2"/>
    <property type="match status" value="1"/>
</dbReference>
<gene>
    <name evidence="4" type="ORF">QYS49_36840</name>
</gene>
<dbReference type="GO" id="GO:0030246">
    <property type="term" value="F:carbohydrate binding"/>
    <property type="evidence" value="ECO:0007669"/>
    <property type="project" value="InterPro"/>
</dbReference>
<evidence type="ECO:0000259" key="3">
    <source>
        <dbReference type="PROSITE" id="PS50853"/>
    </source>
</evidence>
<dbReference type="Proteomes" id="UP001230496">
    <property type="component" value="Chromosome"/>
</dbReference>